<feature type="chain" id="PRO_5016277913" description="Outer membrane beta-barrel porin/alpha-amylase" evidence="1">
    <location>
        <begin position="30"/>
        <end position="280"/>
    </location>
</feature>
<dbReference type="Proteomes" id="UP000245535">
    <property type="component" value="Unassembled WGS sequence"/>
</dbReference>
<keyword evidence="3" id="KW-1185">Reference proteome</keyword>
<keyword evidence="1" id="KW-0732">Signal</keyword>
<gene>
    <name evidence="2" type="ORF">BC781_10245</name>
</gene>
<reference evidence="2 3" key="1">
    <citation type="submission" date="2018-03" db="EMBL/GenBank/DDBJ databases">
        <title>Genomic Encyclopedia of Archaeal and Bacterial Type Strains, Phase II (KMG-II): from individual species to whole genera.</title>
        <authorList>
            <person name="Goeker M."/>
        </authorList>
    </citation>
    <scope>NUCLEOTIDE SEQUENCE [LARGE SCALE GENOMIC DNA]</scope>
    <source>
        <strain evidence="2 3">DSM 28229</strain>
    </source>
</reference>
<evidence type="ECO:0000313" key="3">
    <source>
        <dbReference type="Proteomes" id="UP000245535"/>
    </source>
</evidence>
<dbReference type="EMBL" id="QGDO01000002">
    <property type="protein sequence ID" value="PWJ42504.1"/>
    <property type="molecule type" value="Genomic_DNA"/>
</dbReference>
<feature type="signal peptide" evidence="1">
    <location>
        <begin position="1"/>
        <end position="29"/>
    </location>
</feature>
<protein>
    <recommendedName>
        <fullName evidence="4">Outer membrane beta-barrel porin/alpha-amylase</fullName>
    </recommendedName>
</protein>
<dbReference type="RefSeq" id="WP_109616647.1">
    <property type="nucleotide sequence ID" value="NZ_QGDO01000002.1"/>
</dbReference>
<organism evidence="2 3">
    <name type="scientific">Sediminitomix flava</name>
    <dbReference type="NCBI Taxonomy" id="379075"/>
    <lineage>
        <taxon>Bacteria</taxon>
        <taxon>Pseudomonadati</taxon>
        <taxon>Bacteroidota</taxon>
        <taxon>Cytophagia</taxon>
        <taxon>Cytophagales</taxon>
        <taxon>Flammeovirgaceae</taxon>
        <taxon>Sediminitomix</taxon>
    </lineage>
</organism>
<sequence length="280" mass="30872">MIKFRSNSFFQICFITTLTFLFFQTEVFAQDDKTEAEKAALKKAQANNPLADVRALNLQNNYISRLYGLPDPSQANSFVVRAAMPTGRVLWRASFPFTSISNYNSSSVGDGITRSGFGEIDLFAAYLAVSKPDLTIGIGPSVLFPTASSDKLAPDEWQLGAAFVVFKVISAQLQTGGLIIWRTEVGDNNPNQDVNFLAVQPFTFLQLGQGNYIRGAPIWQFNLETNDFSVPLGIGAGKVVKMGKTVFNIFIEPQYTILHDGVGQPAFQIFSSINMQFYSN</sequence>
<evidence type="ECO:0000256" key="1">
    <source>
        <dbReference type="SAM" id="SignalP"/>
    </source>
</evidence>
<comment type="caution">
    <text evidence="2">The sequence shown here is derived from an EMBL/GenBank/DDBJ whole genome shotgun (WGS) entry which is preliminary data.</text>
</comment>
<evidence type="ECO:0008006" key="4">
    <source>
        <dbReference type="Google" id="ProtNLM"/>
    </source>
</evidence>
<name>A0A315ZCN1_SEDFL</name>
<dbReference type="OrthoDB" id="9809066at2"/>
<evidence type="ECO:0000313" key="2">
    <source>
        <dbReference type="EMBL" id="PWJ42504.1"/>
    </source>
</evidence>
<accession>A0A315ZCN1</accession>
<dbReference type="AlphaFoldDB" id="A0A315ZCN1"/>
<proteinExistence type="predicted"/>